<protein>
    <submittedName>
        <fullName evidence="2">Uncharacterized protein</fullName>
    </submittedName>
</protein>
<name>A0ABR0AY69_9CRUS</name>
<feature type="region of interest" description="Disordered" evidence="1">
    <location>
        <begin position="1"/>
        <end position="25"/>
    </location>
</feature>
<feature type="compositionally biased region" description="Polar residues" evidence="1">
    <location>
        <begin position="1"/>
        <end position="10"/>
    </location>
</feature>
<keyword evidence="3" id="KW-1185">Reference proteome</keyword>
<reference evidence="2 3" key="1">
    <citation type="journal article" date="2023" name="Nucleic Acids Res.">
        <title>The hologenome of Daphnia magna reveals possible DNA methylation and microbiome-mediated evolution of the host genome.</title>
        <authorList>
            <person name="Chaturvedi A."/>
            <person name="Li X."/>
            <person name="Dhandapani V."/>
            <person name="Marshall H."/>
            <person name="Kissane S."/>
            <person name="Cuenca-Cambronero M."/>
            <person name="Asole G."/>
            <person name="Calvet F."/>
            <person name="Ruiz-Romero M."/>
            <person name="Marangio P."/>
            <person name="Guigo R."/>
            <person name="Rago D."/>
            <person name="Mirbahai L."/>
            <person name="Eastwood N."/>
            <person name="Colbourne J.K."/>
            <person name="Zhou J."/>
            <person name="Mallon E."/>
            <person name="Orsini L."/>
        </authorList>
    </citation>
    <scope>NUCLEOTIDE SEQUENCE [LARGE SCALE GENOMIC DNA]</scope>
    <source>
        <strain evidence="2">LRV0_1</strain>
    </source>
</reference>
<organism evidence="2 3">
    <name type="scientific">Daphnia magna</name>
    <dbReference type="NCBI Taxonomy" id="35525"/>
    <lineage>
        <taxon>Eukaryota</taxon>
        <taxon>Metazoa</taxon>
        <taxon>Ecdysozoa</taxon>
        <taxon>Arthropoda</taxon>
        <taxon>Crustacea</taxon>
        <taxon>Branchiopoda</taxon>
        <taxon>Diplostraca</taxon>
        <taxon>Cladocera</taxon>
        <taxon>Anomopoda</taxon>
        <taxon>Daphniidae</taxon>
        <taxon>Daphnia</taxon>
    </lineage>
</organism>
<dbReference type="EMBL" id="JAOYFB010000039">
    <property type="protein sequence ID" value="KAK4030045.1"/>
    <property type="molecule type" value="Genomic_DNA"/>
</dbReference>
<evidence type="ECO:0000256" key="1">
    <source>
        <dbReference type="SAM" id="MobiDB-lite"/>
    </source>
</evidence>
<sequence length="74" mass="8335">MPFPSSTTRRTFGFPAKSVTESTNGSAFEPRMRIRHTSKMIWPAVELAGRCIALCFHPETSERIVPGIGWIERV</sequence>
<evidence type="ECO:0000313" key="2">
    <source>
        <dbReference type="EMBL" id="KAK4030045.1"/>
    </source>
</evidence>
<comment type="caution">
    <text evidence="2">The sequence shown here is derived from an EMBL/GenBank/DDBJ whole genome shotgun (WGS) entry which is preliminary data.</text>
</comment>
<accession>A0ABR0AY69</accession>
<evidence type="ECO:0000313" key="3">
    <source>
        <dbReference type="Proteomes" id="UP001234178"/>
    </source>
</evidence>
<gene>
    <name evidence="2" type="ORF">OUZ56_023001</name>
</gene>
<proteinExistence type="predicted"/>
<dbReference type="Proteomes" id="UP001234178">
    <property type="component" value="Unassembled WGS sequence"/>
</dbReference>